<protein>
    <submittedName>
        <fullName evidence="2">Uncharacterized protein</fullName>
    </submittedName>
</protein>
<reference evidence="2 3" key="1">
    <citation type="submission" date="2019-06" db="EMBL/GenBank/DDBJ databases">
        <title>Draft genome sequence of the filamentous fungus Phialemoniopsis curvata isolated from diesel fuel.</title>
        <authorList>
            <person name="Varaljay V.A."/>
            <person name="Lyon W.J."/>
            <person name="Crouch A.L."/>
            <person name="Drake C.E."/>
            <person name="Hollomon J.M."/>
            <person name="Nadeau L.J."/>
            <person name="Nunn H.S."/>
            <person name="Stevenson B.S."/>
            <person name="Bojanowski C.L."/>
            <person name="Crookes-Goodson W.J."/>
        </authorList>
    </citation>
    <scope>NUCLEOTIDE SEQUENCE [LARGE SCALE GENOMIC DNA]</scope>
    <source>
        <strain evidence="2 3">D216</strain>
    </source>
</reference>
<dbReference type="RefSeq" id="XP_030993740.1">
    <property type="nucleotide sequence ID" value="XM_031142064.1"/>
</dbReference>
<dbReference type="Proteomes" id="UP000319257">
    <property type="component" value="Unassembled WGS sequence"/>
</dbReference>
<proteinExistence type="predicted"/>
<accession>A0A507B3W8</accession>
<gene>
    <name evidence="2" type="ORF">E0L32_007332</name>
</gene>
<evidence type="ECO:0000313" key="2">
    <source>
        <dbReference type="EMBL" id="TPX12029.1"/>
    </source>
</evidence>
<sequence length="464" mass="51960">MPTTIRSRSSANSTSSRSSSHESFESMSSVPTTVSTSPMPSLVKTSAASGRKVEIGVDYDYVYESGEEDLSPATNCCARASVDTYASTTVSEEDLSSESDHSAEYEYQDIPPLPLYRGDIVEPNVRPSNPQDFAKLFPSMNRLSIRHDEFTPDGNMNLRVDTAVPRRRHTVQLFHLRMYDLAKREFSLRRYCRESGREVCNSKRKYVEPASESRPNLQRSMSSAIKTLGGKPGFKRTNSGGSVFSNNSPTGTKRPTTSHSSSSDGFDDFSSEHHSIASANERKSRPMPTNTIKLEFSNYARVDVTRRGGKNAKRYEFEWWGHRYSWKRVIEKHTGIVSFHLLRDGKEGASIAHIVPETRSPNQIRTDDEAGGWVPPCHMWFTDEAVLNARTDVADVIIATGLMALVDDCIKEKWQVKKSHRIPVPLTNKSYDVGALMQHVFSRRNSAEQRGASPLQYAKPISAC</sequence>
<comment type="caution">
    <text evidence="2">The sequence shown here is derived from an EMBL/GenBank/DDBJ whole genome shotgun (WGS) entry which is preliminary data.</text>
</comment>
<dbReference type="AlphaFoldDB" id="A0A507B3W8"/>
<dbReference type="EMBL" id="SKBQ01000044">
    <property type="protein sequence ID" value="TPX12029.1"/>
    <property type="molecule type" value="Genomic_DNA"/>
</dbReference>
<evidence type="ECO:0000256" key="1">
    <source>
        <dbReference type="SAM" id="MobiDB-lite"/>
    </source>
</evidence>
<feature type="compositionally biased region" description="Polar residues" evidence="1">
    <location>
        <begin position="236"/>
        <end position="257"/>
    </location>
</feature>
<feature type="region of interest" description="Disordered" evidence="1">
    <location>
        <begin position="226"/>
        <end position="290"/>
    </location>
</feature>
<organism evidence="2 3">
    <name type="scientific">Thyridium curvatum</name>
    <dbReference type="NCBI Taxonomy" id="1093900"/>
    <lineage>
        <taxon>Eukaryota</taxon>
        <taxon>Fungi</taxon>
        <taxon>Dikarya</taxon>
        <taxon>Ascomycota</taxon>
        <taxon>Pezizomycotina</taxon>
        <taxon>Sordariomycetes</taxon>
        <taxon>Sordariomycetidae</taxon>
        <taxon>Thyridiales</taxon>
        <taxon>Thyridiaceae</taxon>
        <taxon>Thyridium</taxon>
    </lineage>
</organism>
<evidence type="ECO:0000313" key="3">
    <source>
        <dbReference type="Proteomes" id="UP000319257"/>
    </source>
</evidence>
<feature type="compositionally biased region" description="Low complexity" evidence="1">
    <location>
        <begin position="25"/>
        <end position="41"/>
    </location>
</feature>
<dbReference type="InParanoid" id="A0A507B3W8"/>
<dbReference type="OrthoDB" id="5317787at2759"/>
<feature type="compositionally biased region" description="Basic and acidic residues" evidence="1">
    <location>
        <begin position="270"/>
        <end position="284"/>
    </location>
</feature>
<dbReference type="STRING" id="1093900.A0A507B3W8"/>
<feature type="region of interest" description="Disordered" evidence="1">
    <location>
        <begin position="1"/>
        <end position="48"/>
    </location>
</feature>
<dbReference type="GeneID" id="41974779"/>
<name>A0A507B3W8_9PEZI</name>
<feature type="compositionally biased region" description="Low complexity" evidence="1">
    <location>
        <begin position="1"/>
        <end position="18"/>
    </location>
</feature>
<keyword evidence="3" id="KW-1185">Reference proteome</keyword>